<dbReference type="CDD" id="cd00317">
    <property type="entry name" value="cyclophilin"/>
    <property type="match status" value="1"/>
</dbReference>
<name>A0AAW8R1S1_9ALTE</name>
<evidence type="ECO:0000313" key="6">
    <source>
        <dbReference type="EMBL" id="MDT0582040.1"/>
    </source>
</evidence>
<evidence type="ECO:0000256" key="1">
    <source>
        <dbReference type="ARBA" id="ARBA00013194"/>
    </source>
</evidence>
<gene>
    <name evidence="6" type="ORF">RM544_05790</name>
</gene>
<dbReference type="InterPro" id="IPR029000">
    <property type="entry name" value="Cyclophilin-like_dom_sf"/>
</dbReference>
<dbReference type="InterPro" id="IPR002130">
    <property type="entry name" value="Cyclophilin-type_PPIase_dom"/>
</dbReference>
<dbReference type="PROSITE" id="PS50072">
    <property type="entry name" value="CSA_PPIASE_2"/>
    <property type="match status" value="1"/>
</dbReference>
<evidence type="ECO:0000256" key="2">
    <source>
        <dbReference type="ARBA" id="ARBA00023110"/>
    </source>
</evidence>
<feature type="signal peptide" evidence="4">
    <location>
        <begin position="1"/>
        <end position="40"/>
    </location>
</feature>
<evidence type="ECO:0000259" key="5">
    <source>
        <dbReference type="PROSITE" id="PS50072"/>
    </source>
</evidence>
<keyword evidence="2" id="KW-0697">Rotamase</keyword>
<feature type="domain" description="PPIase cyclophilin-type" evidence="5">
    <location>
        <begin position="70"/>
        <end position="254"/>
    </location>
</feature>
<accession>A0AAW8R1S1</accession>
<dbReference type="Proteomes" id="UP001249020">
    <property type="component" value="Unassembled WGS sequence"/>
</dbReference>
<dbReference type="Pfam" id="PF00160">
    <property type="entry name" value="Pro_isomerase"/>
    <property type="match status" value="1"/>
</dbReference>
<comment type="caution">
    <text evidence="6">The sequence shown here is derived from an EMBL/GenBank/DDBJ whole genome shotgun (WGS) entry which is preliminary data.</text>
</comment>
<evidence type="ECO:0000313" key="7">
    <source>
        <dbReference type="Proteomes" id="UP001249020"/>
    </source>
</evidence>
<keyword evidence="4" id="KW-0732">Signal</keyword>
<keyword evidence="7" id="KW-1185">Reference proteome</keyword>
<keyword evidence="3 6" id="KW-0413">Isomerase</keyword>
<dbReference type="SUPFAM" id="SSF50891">
    <property type="entry name" value="Cyclophilin-like"/>
    <property type="match status" value="1"/>
</dbReference>
<dbReference type="EC" id="5.2.1.8" evidence="1"/>
<proteinExistence type="predicted"/>
<organism evidence="6 7">
    <name type="scientific">Brumicola blandensis</name>
    <dbReference type="NCBI Taxonomy" id="3075611"/>
    <lineage>
        <taxon>Bacteria</taxon>
        <taxon>Pseudomonadati</taxon>
        <taxon>Pseudomonadota</taxon>
        <taxon>Gammaproteobacteria</taxon>
        <taxon>Alteromonadales</taxon>
        <taxon>Alteromonadaceae</taxon>
        <taxon>Brumicola</taxon>
    </lineage>
</organism>
<evidence type="ECO:0000256" key="3">
    <source>
        <dbReference type="ARBA" id="ARBA00023235"/>
    </source>
</evidence>
<evidence type="ECO:0000256" key="4">
    <source>
        <dbReference type="SAM" id="SignalP"/>
    </source>
</evidence>
<dbReference type="PANTHER" id="PTHR43246">
    <property type="entry name" value="PEPTIDYL-PROLYL CIS-TRANS ISOMERASE CYP38, CHLOROPLASTIC"/>
    <property type="match status" value="1"/>
</dbReference>
<protein>
    <recommendedName>
        <fullName evidence="1">peptidylprolyl isomerase</fullName>
        <ecNumber evidence="1">5.2.1.8</ecNumber>
    </recommendedName>
</protein>
<reference evidence="6 7" key="1">
    <citation type="submission" date="2023-09" db="EMBL/GenBank/DDBJ databases">
        <authorList>
            <person name="Rey-Velasco X."/>
        </authorList>
    </citation>
    <scope>NUCLEOTIDE SEQUENCE [LARGE SCALE GENOMIC DNA]</scope>
    <source>
        <strain evidence="6 7">W409</strain>
    </source>
</reference>
<dbReference type="GO" id="GO:0003755">
    <property type="term" value="F:peptidyl-prolyl cis-trans isomerase activity"/>
    <property type="evidence" value="ECO:0007669"/>
    <property type="project" value="UniProtKB-KW"/>
</dbReference>
<dbReference type="EMBL" id="JAVRIE010000002">
    <property type="protein sequence ID" value="MDT0582040.1"/>
    <property type="molecule type" value="Genomic_DNA"/>
</dbReference>
<dbReference type="RefSeq" id="WP_311360828.1">
    <property type="nucleotide sequence ID" value="NZ_JAVRIE010000002.1"/>
</dbReference>
<dbReference type="AlphaFoldDB" id="A0AAW8R1S1"/>
<dbReference type="InterPro" id="IPR044665">
    <property type="entry name" value="E_coli_cyclophilin_A-like"/>
</dbReference>
<feature type="chain" id="PRO_5043757044" description="peptidylprolyl isomerase" evidence="4">
    <location>
        <begin position="41"/>
        <end position="311"/>
    </location>
</feature>
<sequence length="311" mass="34414">MNTNYILNSRLQRSALNLRAATFAGLALLSLCATSFHSQATQVANKSQETNKAQETLSQDNLIYMLTDKGMIVIELADFIAPNHVKQFTALVEEGFYDGLDFYRVIDGFVAQGGDLSEKKASAHNGPLQAEFSRISEPKSEFYPVQSPDLYADETGFIKGFPAGRDTEAKTEWLLHCPGAVAMARTNDANSGTSDFYIVIGQAPRQLDRNMSVFGQVVYGMEHVQAFSRGKREDGGQISDASQRSKIISARLGKTIPKQEQIVLTRPTVRGDIFQQRLEGGRTLDNPFFHHKGNGNVDVCYYRPMTSVAQN</sequence>
<dbReference type="Gene3D" id="2.40.100.10">
    <property type="entry name" value="Cyclophilin-like"/>
    <property type="match status" value="1"/>
</dbReference>